<keyword evidence="3 5" id="KW-1133">Transmembrane helix</keyword>
<accession>A0A6A6FZ46</accession>
<dbReference type="InterPro" id="IPR001129">
    <property type="entry name" value="Membr-assoc_MAPEG"/>
</dbReference>
<evidence type="ECO:0000256" key="2">
    <source>
        <dbReference type="ARBA" id="ARBA00022692"/>
    </source>
</evidence>
<evidence type="ECO:0000256" key="4">
    <source>
        <dbReference type="ARBA" id="ARBA00023136"/>
    </source>
</evidence>
<evidence type="ECO:0000313" key="7">
    <source>
        <dbReference type="Proteomes" id="UP000799538"/>
    </source>
</evidence>
<reference evidence="7" key="1">
    <citation type="journal article" date="2020" name="Stud. Mycol.">
        <title>101 Dothideomycetes genomes: A test case for predicting lifestyles and emergence of pathogens.</title>
        <authorList>
            <person name="Haridas S."/>
            <person name="Albert R."/>
            <person name="Binder M."/>
            <person name="Bloem J."/>
            <person name="LaButti K."/>
            <person name="Salamov A."/>
            <person name="Andreopoulos B."/>
            <person name="Baker S."/>
            <person name="Barry K."/>
            <person name="Bills G."/>
            <person name="Bluhm B."/>
            <person name="Cannon C."/>
            <person name="Castanera R."/>
            <person name="Culley D."/>
            <person name="Daum C."/>
            <person name="Ezra D."/>
            <person name="Gonzalez J."/>
            <person name="Henrissat B."/>
            <person name="Kuo A."/>
            <person name="Liang C."/>
            <person name="Lipzen A."/>
            <person name="Lutzoni F."/>
            <person name="Magnuson J."/>
            <person name="Mondo S."/>
            <person name="Nolan M."/>
            <person name="Ohm R."/>
            <person name="Pangilinan J."/>
            <person name="Park H.-J."/>
            <person name="Ramirez L."/>
            <person name="Alfaro M."/>
            <person name="Sun H."/>
            <person name="Tritt A."/>
            <person name="Yoshinaga Y."/>
            <person name="Zwiers L.-H."/>
            <person name="Turgeon B."/>
            <person name="Goodwin S."/>
            <person name="Spatafora J."/>
            <person name="Crous P."/>
            <person name="Grigoriev I."/>
        </authorList>
    </citation>
    <scope>NUCLEOTIDE SEQUENCE [LARGE SCALE GENOMIC DNA]</scope>
    <source>
        <strain evidence="7">CECT 20119</strain>
    </source>
</reference>
<dbReference type="InterPro" id="IPR050997">
    <property type="entry name" value="MAPEG"/>
</dbReference>
<dbReference type="GO" id="GO:0004602">
    <property type="term" value="F:glutathione peroxidase activity"/>
    <property type="evidence" value="ECO:0007669"/>
    <property type="project" value="TreeGrafter"/>
</dbReference>
<gene>
    <name evidence="6" type="ORF">BDZ85DRAFT_77517</name>
</gene>
<protein>
    <recommendedName>
        <fullName evidence="8">Membrane-associated proteins in eicosanoid and glutathione metabolism</fullName>
    </recommendedName>
</protein>
<sequence length="161" mass="17362">MAPVQSLPLALPREYGYILVLTTLTTLNSLWHGIRVTSFRKAASLPYPTPYADSAQLASAPSPEKKQALHLFNCAQRAHGNFLENQTGVLVTMLVAGVRYPVAASVLGAVWNVGRVVYAVGYTRRDTQGGKARLQGSFFWLAQLGLMGLAGWTGVGMLGWA</sequence>
<feature type="transmembrane region" description="Helical" evidence="5">
    <location>
        <begin position="138"/>
        <end position="160"/>
    </location>
</feature>
<organism evidence="6 7">
    <name type="scientific">Elsinoe ampelina</name>
    <dbReference type="NCBI Taxonomy" id="302913"/>
    <lineage>
        <taxon>Eukaryota</taxon>
        <taxon>Fungi</taxon>
        <taxon>Dikarya</taxon>
        <taxon>Ascomycota</taxon>
        <taxon>Pezizomycotina</taxon>
        <taxon>Dothideomycetes</taxon>
        <taxon>Dothideomycetidae</taxon>
        <taxon>Myriangiales</taxon>
        <taxon>Elsinoaceae</taxon>
        <taxon>Elsinoe</taxon>
    </lineage>
</organism>
<keyword evidence="7" id="KW-1185">Reference proteome</keyword>
<dbReference type="GO" id="GO:0005635">
    <property type="term" value="C:nuclear envelope"/>
    <property type="evidence" value="ECO:0007669"/>
    <property type="project" value="TreeGrafter"/>
</dbReference>
<dbReference type="GO" id="GO:0016020">
    <property type="term" value="C:membrane"/>
    <property type="evidence" value="ECO:0007669"/>
    <property type="project" value="UniProtKB-SubCell"/>
</dbReference>
<dbReference type="PANTHER" id="PTHR10250">
    <property type="entry name" value="MICROSOMAL GLUTATHIONE S-TRANSFERASE"/>
    <property type="match status" value="1"/>
</dbReference>
<evidence type="ECO:0000256" key="1">
    <source>
        <dbReference type="ARBA" id="ARBA00004141"/>
    </source>
</evidence>
<dbReference type="Pfam" id="PF01124">
    <property type="entry name" value="MAPEG"/>
    <property type="match status" value="1"/>
</dbReference>
<evidence type="ECO:0008006" key="8">
    <source>
        <dbReference type="Google" id="ProtNLM"/>
    </source>
</evidence>
<keyword evidence="2 5" id="KW-0812">Transmembrane</keyword>
<dbReference type="OrthoDB" id="410651at2759"/>
<evidence type="ECO:0000313" key="6">
    <source>
        <dbReference type="EMBL" id="KAF2218735.1"/>
    </source>
</evidence>
<dbReference type="InterPro" id="IPR023352">
    <property type="entry name" value="MAPEG-like_dom_sf"/>
</dbReference>
<dbReference type="AlphaFoldDB" id="A0A6A6FZ46"/>
<dbReference type="EMBL" id="ML992530">
    <property type="protein sequence ID" value="KAF2218735.1"/>
    <property type="molecule type" value="Genomic_DNA"/>
</dbReference>
<dbReference type="PANTHER" id="PTHR10250:SF26">
    <property type="entry name" value="GLUTATHIONE S-TRANSFERASE 3, MITOCHONDRIAL"/>
    <property type="match status" value="1"/>
</dbReference>
<dbReference type="GO" id="GO:0004364">
    <property type="term" value="F:glutathione transferase activity"/>
    <property type="evidence" value="ECO:0007669"/>
    <property type="project" value="TreeGrafter"/>
</dbReference>
<dbReference type="SUPFAM" id="SSF161084">
    <property type="entry name" value="MAPEG domain-like"/>
    <property type="match status" value="1"/>
</dbReference>
<dbReference type="Proteomes" id="UP000799538">
    <property type="component" value="Unassembled WGS sequence"/>
</dbReference>
<evidence type="ECO:0000256" key="5">
    <source>
        <dbReference type="SAM" id="Phobius"/>
    </source>
</evidence>
<feature type="transmembrane region" description="Helical" evidence="5">
    <location>
        <begin position="15"/>
        <end position="34"/>
    </location>
</feature>
<dbReference type="GO" id="GO:0005783">
    <property type="term" value="C:endoplasmic reticulum"/>
    <property type="evidence" value="ECO:0007669"/>
    <property type="project" value="TreeGrafter"/>
</dbReference>
<comment type="subcellular location">
    <subcellularLocation>
        <location evidence="1">Membrane</location>
        <topology evidence="1">Multi-pass membrane protein</topology>
    </subcellularLocation>
</comment>
<proteinExistence type="predicted"/>
<name>A0A6A6FZ46_9PEZI</name>
<evidence type="ECO:0000256" key="3">
    <source>
        <dbReference type="ARBA" id="ARBA00022989"/>
    </source>
</evidence>
<dbReference type="Gene3D" id="1.20.120.550">
    <property type="entry name" value="Membrane associated eicosanoid/glutathione metabolism-like domain"/>
    <property type="match status" value="1"/>
</dbReference>
<keyword evidence="4 5" id="KW-0472">Membrane</keyword>